<evidence type="ECO:0000313" key="3">
    <source>
        <dbReference type="EMBL" id="TDO98994.1"/>
    </source>
</evidence>
<comment type="caution">
    <text evidence="3">The sequence shown here is derived from an EMBL/GenBank/DDBJ whole genome shotgun (WGS) entry which is preliminary data.</text>
</comment>
<dbReference type="Proteomes" id="UP000294656">
    <property type="component" value="Unassembled WGS sequence"/>
</dbReference>
<dbReference type="Gene3D" id="3.30.1330.60">
    <property type="entry name" value="OmpA-like domain"/>
    <property type="match status" value="1"/>
</dbReference>
<evidence type="ECO:0000256" key="1">
    <source>
        <dbReference type="SAM" id="MobiDB-lite"/>
    </source>
</evidence>
<dbReference type="AlphaFoldDB" id="A0A4R6MBZ0"/>
<dbReference type="RefSeq" id="WP_133503203.1">
    <property type="nucleotide sequence ID" value="NZ_SNXC01000010.1"/>
</dbReference>
<reference evidence="3 4" key="1">
    <citation type="submission" date="2019-03" db="EMBL/GenBank/DDBJ databases">
        <title>Genomic Encyclopedia of Type Strains, Phase III (KMG-III): the genomes of soil and plant-associated and newly described type strains.</title>
        <authorList>
            <person name="Whitman W."/>
        </authorList>
    </citation>
    <scope>NUCLEOTIDE SEQUENCE [LARGE SCALE GENOMIC DNA]</scope>
    <source>
        <strain evidence="3 4">CECT 7378</strain>
    </source>
</reference>
<keyword evidence="4" id="KW-1185">Reference proteome</keyword>
<dbReference type="OrthoDB" id="6114420at2"/>
<keyword evidence="2" id="KW-1133">Transmembrane helix</keyword>
<protein>
    <submittedName>
        <fullName evidence="3">Uncharacterized protein DUF748</fullName>
    </submittedName>
</protein>
<sequence length="993" mass="109300">MSSDNHSKETQPGKDRSTLIPNRLFPRIALYTASAAVVLLFTVWLAIPPLAKWYLSHFYEEQNRTFSAHDISVDFFPPSIHLENVLVSHENSKELEIKTLDLQVSIAPLFNKTVYISKANIDGLYVLASQDDNIWNVAGINIPINSGEPSNDEETAAPLTAQAEETLGKPSENDSLASGSQSNKPSSPWTVIVPKLSINNSQFTVHNLLNDAVTDTYTIDHLELDKLNNRGTDVSLSIVLDSRFNQSHFSLKSDIAYFDSLADVQLESLSVDASITDFLHFLPQEYRSLSGTIESSMTGTIKQRSATEFDIALPKLNNHLSQLSVDIPNIVTNLEELTIDLSNIELDNQINGDINIKGTLDTSLANLNAAIDSNRINTNILSVNLEQFVVSRENGEIRFSAPNVNLNNGTTHFESTDLTLANGTAQVQLQNLQATFNNINTLKLSTALSTEISNSNVNLGNLQLVNGGLKSKFEELELLHSNNQLDATVSNVTINNSKFSLKKSEDTLASFAELNVDMPKFNYAGESYKGELSSIKMTDINLSDPTDAPPLTALESLIVQGIQTDENGAQINKIALTGLKTHALLDENRQLINLIPLSDKNSTKGSDGKTESNNTGSTVSATKQETNKEESTKEEVLTLKTDETATNTTQSESFTLLLNEFNLSGDSYIQLLDKGVDPDLDTKIEIERLSATHIDSSDKDSITNVVLIAKNGKYSSINLNADIQPFTEKLTMQTKLTIRETELPPYSPYIAQALGYRIDSGQMDMDLDLNADHGQLEGNTHLVFREFDLGGRQESSKVMQTGAMPLNIAVGVLKDGQGNIELDIPLEGDIDNPEFKWTGFLMLPIKQALYKASTSYLMQTFVPYANVISIAQIAGEQILKIRVEPLAFELQQGQIVPAQFDYLNQLSALMTDKSDSQVKACGFAVIGDLSENNELILTEPEQQDAYLNSLANERANSLKDYLVNKGIASNRIFVCAPKIDRDEDATPRVELKF</sequence>
<accession>A0A4R6MBZ0</accession>
<feature type="compositionally biased region" description="Basic and acidic residues" evidence="1">
    <location>
        <begin position="625"/>
        <end position="643"/>
    </location>
</feature>
<dbReference type="EMBL" id="SNXC01000010">
    <property type="protein sequence ID" value="TDO98994.1"/>
    <property type="molecule type" value="Genomic_DNA"/>
</dbReference>
<evidence type="ECO:0000256" key="2">
    <source>
        <dbReference type="SAM" id="Phobius"/>
    </source>
</evidence>
<keyword evidence="2" id="KW-0812">Transmembrane</keyword>
<feature type="region of interest" description="Disordered" evidence="1">
    <location>
        <begin position="166"/>
        <end position="187"/>
    </location>
</feature>
<dbReference type="InterPro" id="IPR008023">
    <property type="entry name" value="DUF748"/>
</dbReference>
<feature type="transmembrane region" description="Helical" evidence="2">
    <location>
        <begin position="28"/>
        <end position="47"/>
    </location>
</feature>
<proteinExistence type="predicted"/>
<dbReference type="Pfam" id="PF05359">
    <property type="entry name" value="DUF748"/>
    <property type="match status" value="1"/>
</dbReference>
<feature type="compositionally biased region" description="Polar residues" evidence="1">
    <location>
        <begin position="173"/>
        <end position="187"/>
    </location>
</feature>
<keyword evidence="2" id="KW-0472">Membrane</keyword>
<gene>
    <name evidence="3" type="ORF">DFP79_1418</name>
</gene>
<organism evidence="3 4">
    <name type="scientific">Marinomonas balearica</name>
    <dbReference type="NCBI Taxonomy" id="491947"/>
    <lineage>
        <taxon>Bacteria</taxon>
        <taxon>Pseudomonadati</taxon>
        <taxon>Pseudomonadota</taxon>
        <taxon>Gammaproteobacteria</taxon>
        <taxon>Oceanospirillales</taxon>
        <taxon>Oceanospirillaceae</taxon>
        <taxon>Marinomonas</taxon>
    </lineage>
</organism>
<feature type="compositionally biased region" description="Polar residues" evidence="1">
    <location>
        <begin position="599"/>
        <end position="624"/>
    </location>
</feature>
<feature type="region of interest" description="Disordered" evidence="1">
    <location>
        <begin position="598"/>
        <end position="645"/>
    </location>
</feature>
<name>A0A4R6MBZ0_9GAMM</name>
<evidence type="ECO:0000313" key="4">
    <source>
        <dbReference type="Proteomes" id="UP000294656"/>
    </source>
</evidence>
<dbReference type="SUPFAM" id="SSF103088">
    <property type="entry name" value="OmpA-like"/>
    <property type="match status" value="1"/>
</dbReference>
<dbReference type="InterPro" id="IPR036737">
    <property type="entry name" value="OmpA-like_sf"/>
</dbReference>